<dbReference type="Proteomes" id="UP000199679">
    <property type="component" value="Chromosome I"/>
</dbReference>
<protein>
    <submittedName>
        <fullName evidence="3">NAD(P)-dependent dehydrogenase, short-chain alcohol dehydrogenase family</fullName>
    </submittedName>
</protein>
<organism evidence="3 4">
    <name type="scientific">Mucilaginibacter mallensis</name>
    <dbReference type="NCBI Taxonomy" id="652787"/>
    <lineage>
        <taxon>Bacteria</taxon>
        <taxon>Pseudomonadati</taxon>
        <taxon>Bacteroidota</taxon>
        <taxon>Sphingobacteriia</taxon>
        <taxon>Sphingobacteriales</taxon>
        <taxon>Sphingobacteriaceae</taxon>
        <taxon>Mucilaginibacter</taxon>
    </lineage>
</organism>
<dbReference type="CDD" id="cd05327">
    <property type="entry name" value="retinol-DH_like_SDR_c_like"/>
    <property type="match status" value="1"/>
</dbReference>
<dbReference type="PANTHER" id="PTHR43157:SF31">
    <property type="entry name" value="PHOSPHATIDYLINOSITOL-GLYCAN BIOSYNTHESIS CLASS F PROTEIN"/>
    <property type="match status" value="1"/>
</dbReference>
<dbReference type="AlphaFoldDB" id="A0A1H1X0Y5"/>
<dbReference type="Pfam" id="PF00106">
    <property type="entry name" value="adh_short"/>
    <property type="match status" value="2"/>
</dbReference>
<dbReference type="PRINTS" id="PR00081">
    <property type="entry name" value="GDHRDH"/>
</dbReference>
<proteinExistence type="inferred from homology"/>
<keyword evidence="1" id="KW-0560">Oxidoreductase</keyword>
<dbReference type="RefSeq" id="WP_091372632.1">
    <property type="nucleotide sequence ID" value="NZ_LT629740.1"/>
</dbReference>
<keyword evidence="4" id="KW-1185">Reference proteome</keyword>
<gene>
    <name evidence="3" type="ORF">SAMN05216490_2332</name>
</gene>
<dbReference type="PRINTS" id="PR00080">
    <property type="entry name" value="SDRFAMILY"/>
</dbReference>
<dbReference type="OrthoDB" id="597510at2"/>
<evidence type="ECO:0000313" key="3">
    <source>
        <dbReference type="EMBL" id="SDT02993.1"/>
    </source>
</evidence>
<reference evidence="3 4" key="1">
    <citation type="submission" date="2016-10" db="EMBL/GenBank/DDBJ databases">
        <authorList>
            <person name="de Groot N.N."/>
        </authorList>
    </citation>
    <scope>NUCLEOTIDE SEQUENCE [LARGE SCALE GENOMIC DNA]</scope>
    <source>
        <strain evidence="3 4">MP1X4</strain>
    </source>
</reference>
<dbReference type="InterPro" id="IPR002347">
    <property type="entry name" value="SDR_fam"/>
</dbReference>
<accession>A0A1H1X0Y5</accession>
<dbReference type="SUPFAM" id="SSF51735">
    <property type="entry name" value="NAD(P)-binding Rossmann-fold domains"/>
    <property type="match status" value="1"/>
</dbReference>
<evidence type="ECO:0000313" key="4">
    <source>
        <dbReference type="Proteomes" id="UP000199679"/>
    </source>
</evidence>
<dbReference type="STRING" id="652787.SAMN05216490_2332"/>
<sequence length="291" mass="31874">MSIKTTVITGATSGIGKETALALAKKDHTLYLLVRNTIKGDELKQEIITKTGNKNVHIVKCDLSDLQSVREAAAELNNGKLFAINVLINNAGGMFDKKELSKDGFEMTFVTNHLGHFLLTTSILPLLEKGHARIINLSSEAHKMGKANFDDLQWEQRPYSAIKAYGAAKLFNLYFTKTLAEKYADKGISSFAVHPGIVRTGFGTGTSGLSKFLLWIATPFMISPEEGAKTSVFLATEPGMEAKSSQYFVKCKMTKSSVLAWSEANRNMLWDISKKLVGKSAVAGEDTRKKS</sequence>
<comment type="similarity">
    <text evidence="2">Belongs to the short-chain dehydrogenases/reductases (SDR) family.</text>
</comment>
<evidence type="ECO:0000256" key="2">
    <source>
        <dbReference type="RuleBase" id="RU000363"/>
    </source>
</evidence>
<dbReference type="InterPro" id="IPR036291">
    <property type="entry name" value="NAD(P)-bd_dom_sf"/>
</dbReference>
<dbReference type="EMBL" id="LT629740">
    <property type="protein sequence ID" value="SDT02993.1"/>
    <property type="molecule type" value="Genomic_DNA"/>
</dbReference>
<dbReference type="Gene3D" id="3.40.50.720">
    <property type="entry name" value="NAD(P)-binding Rossmann-like Domain"/>
    <property type="match status" value="1"/>
</dbReference>
<evidence type="ECO:0000256" key="1">
    <source>
        <dbReference type="ARBA" id="ARBA00023002"/>
    </source>
</evidence>
<dbReference type="GO" id="GO:0016491">
    <property type="term" value="F:oxidoreductase activity"/>
    <property type="evidence" value="ECO:0007669"/>
    <property type="project" value="UniProtKB-KW"/>
</dbReference>
<name>A0A1H1X0Y5_MUCMA</name>
<dbReference type="PANTHER" id="PTHR43157">
    <property type="entry name" value="PHOSPHATIDYLINOSITOL-GLYCAN BIOSYNTHESIS CLASS F PROTEIN-RELATED"/>
    <property type="match status" value="1"/>
</dbReference>